<dbReference type="EMBL" id="QOQW01000011">
    <property type="protein sequence ID" value="RCK79623.1"/>
    <property type="molecule type" value="Genomic_DNA"/>
</dbReference>
<comment type="caution">
    <text evidence="1">The sequence shown here is derived from an EMBL/GenBank/DDBJ whole genome shotgun (WGS) entry which is preliminary data.</text>
</comment>
<organism evidence="1 2">
    <name type="scientific">Candidatus Ozemobacter sibiricus</name>
    <dbReference type="NCBI Taxonomy" id="2268124"/>
    <lineage>
        <taxon>Bacteria</taxon>
        <taxon>Candidatus Ozemobacteria</taxon>
        <taxon>Candidatus Ozemobacterales</taxon>
        <taxon>Candidatus Ozemobacteraceae</taxon>
        <taxon>Candidatus Ozemobacter</taxon>
    </lineage>
</organism>
<name>A0A367ZNC9_9BACT</name>
<evidence type="ECO:0000313" key="2">
    <source>
        <dbReference type="Proteomes" id="UP000252355"/>
    </source>
</evidence>
<evidence type="ECO:0000313" key="1">
    <source>
        <dbReference type="EMBL" id="RCK79623.1"/>
    </source>
</evidence>
<protein>
    <submittedName>
        <fullName evidence="1">Uncharacterized protein</fullName>
    </submittedName>
</protein>
<accession>A0A367ZNC9</accession>
<sequence length="41" mass="4660">MAAPSQRSLIRLVSFPGSIPDFWPFSSYVRVSPFFLDALQE</sequence>
<dbReference type="AlphaFoldDB" id="A0A367ZNC9"/>
<dbReference type="Proteomes" id="UP000252355">
    <property type="component" value="Unassembled WGS sequence"/>
</dbReference>
<reference evidence="1 2" key="1">
    <citation type="submission" date="2018-05" db="EMBL/GenBank/DDBJ databases">
        <title>A metagenomic window into the 2 km-deep terrestrial subsurface aquifer revealed taxonomically and functionally diverse microbial community comprising novel uncultured bacterial lineages.</title>
        <authorList>
            <person name="Kadnikov V.V."/>
            <person name="Mardanov A.V."/>
            <person name="Beletsky A.V."/>
            <person name="Banks D."/>
            <person name="Pimenov N.V."/>
            <person name="Frank Y.A."/>
            <person name="Karnachuk O.V."/>
            <person name="Ravin N.V."/>
        </authorList>
    </citation>
    <scope>NUCLEOTIDE SEQUENCE [LARGE SCALE GENOMIC DNA]</scope>
    <source>
        <strain evidence="1">BY5</strain>
    </source>
</reference>
<gene>
    <name evidence="1" type="ORF">OZSIB_4095</name>
</gene>
<proteinExistence type="predicted"/>